<dbReference type="InterPro" id="IPR019007">
    <property type="entry name" value="Wbp11/ELF5/Saf1_N"/>
</dbReference>
<reference evidence="3 4" key="2">
    <citation type="journal article" date="2015" name="Eukaryot. Cell">
        <title>Asexual propagation of a virulent clone complex in a human and feline outbreak of sporotrichosis.</title>
        <authorList>
            <person name="Teixeira Mde M."/>
            <person name="Rodrigues A.M."/>
            <person name="Tsui C.K."/>
            <person name="de Almeida L.G."/>
            <person name="Van Diepeningen A.D."/>
            <person name="van den Ende B.G."/>
            <person name="Fernandes G.F."/>
            <person name="Kano R."/>
            <person name="Hamelin R.C."/>
            <person name="Lopes-Bezerra L.M."/>
            <person name="Vasconcelos A.T."/>
            <person name="de Hoog S."/>
            <person name="de Camargo Z.P."/>
            <person name="Felipe M.S."/>
        </authorList>
    </citation>
    <scope>NUCLEOTIDE SEQUENCE [LARGE SCALE GENOMIC DNA]</scope>
    <source>
        <strain evidence="3 4">1099-18</strain>
    </source>
</reference>
<feature type="region of interest" description="Disordered" evidence="1">
    <location>
        <begin position="85"/>
        <end position="218"/>
    </location>
</feature>
<dbReference type="OrthoDB" id="5597581at2759"/>
<dbReference type="VEuPathDB" id="FungiDB:SPSK_03486"/>
<evidence type="ECO:0000259" key="2">
    <source>
        <dbReference type="Pfam" id="PF09429"/>
    </source>
</evidence>
<accession>A0A0F2M1L2</accession>
<evidence type="ECO:0000313" key="3">
    <source>
        <dbReference type="EMBL" id="KJR82660.1"/>
    </source>
</evidence>
<dbReference type="AlphaFoldDB" id="A0A0F2M1L2"/>
<dbReference type="Pfam" id="PF09429">
    <property type="entry name" value="Wbp11"/>
    <property type="match status" value="1"/>
</dbReference>
<dbReference type="Proteomes" id="UP000033710">
    <property type="component" value="Unassembled WGS sequence"/>
</dbReference>
<evidence type="ECO:0000313" key="4">
    <source>
        <dbReference type="Proteomes" id="UP000033710"/>
    </source>
</evidence>
<dbReference type="GO" id="GO:0006396">
    <property type="term" value="P:RNA processing"/>
    <property type="evidence" value="ECO:0007669"/>
    <property type="project" value="InterPro"/>
</dbReference>
<name>A0A0F2M1L2_SPOSC</name>
<feature type="region of interest" description="Disordered" evidence="1">
    <location>
        <begin position="245"/>
        <end position="323"/>
    </location>
</feature>
<feature type="compositionally biased region" description="Basic and acidic residues" evidence="1">
    <location>
        <begin position="187"/>
        <end position="199"/>
    </location>
</feature>
<dbReference type="KEGG" id="ssck:SPSK_03486"/>
<dbReference type="GeneID" id="27665601"/>
<dbReference type="EMBL" id="AXCR01000010">
    <property type="protein sequence ID" value="KJR82660.1"/>
    <property type="molecule type" value="Genomic_DNA"/>
</dbReference>
<feature type="region of interest" description="Disordered" evidence="1">
    <location>
        <begin position="1"/>
        <end position="22"/>
    </location>
</feature>
<feature type="compositionally biased region" description="Basic and acidic residues" evidence="1">
    <location>
        <begin position="108"/>
        <end position="123"/>
    </location>
</feature>
<proteinExistence type="predicted"/>
<reference evidence="3 4" key="1">
    <citation type="journal article" date="2014" name="BMC Genomics">
        <title>Comparative genomics of the major fungal agents of human and animal Sporotrichosis: Sporothrix schenckii and Sporothrix brasiliensis.</title>
        <authorList>
            <person name="Teixeira M.M."/>
            <person name="de Almeida L.G."/>
            <person name="Kubitschek-Barreira P."/>
            <person name="Alves F.L."/>
            <person name="Kioshima E.S."/>
            <person name="Abadio A.K."/>
            <person name="Fernandes L."/>
            <person name="Derengowski L.S."/>
            <person name="Ferreira K.S."/>
            <person name="Souza R.C."/>
            <person name="Ruiz J.C."/>
            <person name="de Andrade N.C."/>
            <person name="Paes H.C."/>
            <person name="Nicola A.M."/>
            <person name="Albuquerque P."/>
            <person name="Gerber A.L."/>
            <person name="Martins V.P."/>
            <person name="Peconick L.D."/>
            <person name="Neto A.V."/>
            <person name="Chaucanez C.B."/>
            <person name="Silva P.A."/>
            <person name="Cunha O.L."/>
            <person name="de Oliveira F.F."/>
            <person name="dos Santos T.C."/>
            <person name="Barros A.L."/>
            <person name="Soares M.A."/>
            <person name="de Oliveira L.M."/>
            <person name="Marini M.M."/>
            <person name="Villalobos-Duno H."/>
            <person name="Cunha M.M."/>
            <person name="de Hoog S."/>
            <person name="da Silveira J.F."/>
            <person name="Henrissat B."/>
            <person name="Nino-Vega G.A."/>
            <person name="Cisalpino P.S."/>
            <person name="Mora-Montes H.M."/>
            <person name="Almeida S.R."/>
            <person name="Stajich J.E."/>
            <person name="Lopes-Bezerra L.M."/>
            <person name="Vasconcelos A.T."/>
            <person name="Felipe M.S."/>
        </authorList>
    </citation>
    <scope>NUCLEOTIDE SEQUENCE [LARGE SCALE GENOMIC DNA]</scope>
    <source>
        <strain evidence="3 4">1099-18</strain>
    </source>
</reference>
<feature type="domain" description="Wbp11/ELF5/Saf1 N-terminal" evidence="2">
    <location>
        <begin position="4"/>
        <end position="82"/>
    </location>
</feature>
<comment type="caution">
    <text evidence="3">The sequence shown here is derived from an EMBL/GenBank/DDBJ whole genome shotgun (WGS) entry which is preliminary data.</text>
</comment>
<dbReference type="RefSeq" id="XP_016585336.1">
    <property type="nucleotide sequence ID" value="XM_016730324.1"/>
</dbReference>
<evidence type="ECO:0000256" key="1">
    <source>
        <dbReference type="SAM" id="MobiDB-lite"/>
    </source>
</evidence>
<protein>
    <recommendedName>
        <fullName evidence="2">Wbp11/ELF5/Saf1 N-terminal domain-containing protein</fullName>
    </recommendedName>
</protein>
<sequence>MPKEKNYNPVQAQRKADKAKAIKKGKAHVAAARNERLSKKNPDRIRKQVEDLKAITEGGGKLTTHEEQVLEGLEAELKAVIKAREALGDKAPTFGRTDVPHRGHNRHDKHDGHDGRDRHDGFGRKRRRDDDSDNSTDSDVPADVRNIPMPRDTPPPIPKRYLDDWYAKRRAKRNANANSEPLGEGRSVGHSEDRSETGRESLTPSAASSTAPPKPVEVKTVYEAKPVVRNLQKEAVSAFMPTVVRRKLEKSRGKGGLLEPEEADQLEREGYLKSSIPAASSDDKLTDYSGGITTKEPAASQQSRASGLGAYHATVEDAEDKEG</sequence>
<organism evidence="3 4">
    <name type="scientific">Sporothrix schenckii 1099-18</name>
    <dbReference type="NCBI Taxonomy" id="1397361"/>
    <lineage>
        <taxon>Eukaryota</taxon>
        <taxon>Fungi</taxon>
        <taxon>Dikarya</taxon>
        <taxon>Ascomycota</taxon>
        <taxon>Pezizomycotina</taxon>
        <taxon>Sordariomycetes</taxon>
        <taxon>Sordariomycetidae</taxon>
        <taxon>Ophiostomatales</taxon>
        <taxon>Ophiostomataceae</taxon>
        <taxon>Sporothrix</taxon>
    </lineage>
</organism>
<gene>
    <name evidence="3" type="ORF">SPSK_03486</name>
</gene>